<reference evidence="1 2" key="1">
    <citation type="submission" date="2016-07" db="EMBL/GenBank/DDBJ databases">
        <title>Pervasive Adenine N6-methylation of Active Genes in Fungi.</title>
        <authorList>
            <consortium name="DOE Joint Genome Institute"/>
            <person name="Mondo S.J."/>
            <person name="Dannebaum R.O."/>
            <person name="Kuo R.C."/>
            <person name="Labutti K."/>
            <person name="Haridas S."/>
            <person name="Kuo A."/>
            <person name="Salamov A."/>
            <person name="Ahrendt S.R."/>
            <person name="Lipzen A."/>
            <person name="Sullivan W."/>
            <person name="Andreopoulos W.B."/>
            <person name="Clum A."/>
            <person name="Lindquist E."/>
            <person name="Daum C."/>
            <person name="Ramamoorthy G.K."/>
            <person name="Gryganskyi A."/>
            <person name="Culley D."/>
            <person name="Magnuson J.K."/>
            <person name="James T.Y."/>
            <person name="O'Malley M.A."/>
            <person name="Stajich J.E."/>
            <person name="Spatafora J.W."/>
            <person name="Visel A."/>
            <person name="Grigoriev I.V."/>
        </authorList>
    </citation>
    <scope>NUCLEOTIDE SEQUENCE [LARGE SCALE GENOMIC DNA]</scope>
    <source>
        <strain evidence="1 2">CBS 931.73</strain>
    </source>
</reference>
<dbReference type="Pfam" id="PF07247">
    <property type="entry name" value="AATase"/>
    <property type="match status" value="1"/>
</dbReference>
<dbReference type="EMBL" id="MCFE01000304">
    <property type="protein sequence ID" value="ORX91817.1"/>
    <property type="molecule type" value="Genomic_DNA"/>
</dbReference>
<dbReference type="InterPro" id="IPR052058">
    <property type="entry name" value="Alcohol_O-acetyltransferase"/>
</dbReference>
<keyword evidence="2" id="KW-1185">Reference proteome</keyword>
<sequence length="173" mass="19475">MKFATPINLRPYCEPVLPRESIGVYVSELVTTHPPPQASDIENFWPMAVQFKEQMNASLESAIHTIGLMEYVSDFQGLLHAERVASAHNNGHRSSLEISNLGRQDWKDLPESPFHVDELGFTQSSSILGPVFIVSAVTWKNSCKLILSYLLDVNKDEDVKKCWAEFQSLLLSL</sequence>
<dbReference type="PANTHER" id="PTHR28037:SF1">
    <property type="entry name" value="ALCOHOL O-ACETYLTRANSFERASE 1-RELATED"/>
    <property type="match status" value="1"/>
</dbReference>
<evidence type="ECO:0008006" key="3">
    <source>
        <dbReference type="Google" id="ProtNLM"/>
    </source>
</evidence>
<protein>
    <recommendedName>
        <fullName evidence="3">CoA-dependent acyltransferase</fullName>
    </recommendedName>
</protein>
<gene>
    <name evidence="1" type="ORF">K493DRAFT_317010</name>
</gene>
<accession>A0A1Y1Y1D3</accession>
<organism evidence="1 2">
    <name type="scientific">Basidiobolus meristosporus CBS 931.73</name>
    <dbReference type="NCBI Taxonomy" id="1314790"/>
    <lineage>
        <taxon>Eukaryota</taxon>
        <taxon>Fungi</taxon>
        <taxon>Fungi incertae sedis</taxon>
        <taxon>Zoopagomycota</taxon>
        <taxon>Entomophthoromycotina</taxon>
        <taxon>Basidiobolomycetes</taxon>
        <taxon>Basidiobolales</taxon>
        <taxon>Basidiobolaceae</taxon>
        <taxon>Basidiobolus</taxon>
    </lineage>
</organism>
<dbReference type="STRING" id="1314790.A0A1Y1Y1D3"/>
<dbReference type="SUPFAM" id="SSF52777">
    <property type="entry name" value="CoA-dependent acyltransferases"/>
    <property type="match status" value="1"/>
</dbReference>
<comment type="caution">
    <text evidence="1">The sequence shown here is derived from an EMBL/GenBank/DDBJ whole genome shotgun (WGS) entry which is preliminary data.</text>
</comment>
<proteinExistence type="predicted"/>
<dbReference type="Proteomes" id="UP000193498">
    <property type="component" value="Unassembled WGS sequence"/>
</dbReference>
<evidence type="ECO:0000313" key="1">
    <source>
        <dbReference type="EMBL" id="ORX91817.1"/>
    </source>
</evidence>
<evidence type="ECO:0000313" key="2">
    <source>
        <dbReference type="Proteomes" id="UP000193498"/>
    </source>
</evidence>
<name>A0A1Y1Y1D3_9FUNG</name>
<dbReference type="AlphaFoldDB" id="A0A1Y1Y1D3"/>
<dbReference type="InParanoid" id="A0A1Y1Y1D3"/>
<dbReference type="PANTHER" id="PTHR28037">
    <property type="entry name" value="ALCOHOL O-ACETYLTRANSFERASE 1-RELATED"/>
    <property type="match status" value="1"/>
</dbReference>
<dbReference type="InterPro" id="IPR010828">
    <property type="entry name" value="Atf2/Sli1-like"/>
</dbReference>